<dbReference type="NCBIfam" id="TIGR01446">
    <property type="entry name" value="DnaD_dom"/>
    <property type="match status" value="1"/>
</dbReference>
<dbReference type="PANTHER" id="PTHR37293:SF6">
    <property type="entry name" value="DNA REPLICATION PROTEIN DNAD"/>
    <property type="match status" value="1"/>
</dbReference>
<evidence type="ECO:0000256" key="1">
    <source>
        <dbReference type="ARBA" id="ARBA00093462"/>
    </source>
</evidence>
<dbReference type="InterPro" id="IPR053162">
    <property type="entry name" value="DnaD"/>
</dbReference>
<comment type="caution">
    <text evidence="5">The sequence shown here is derived from an EMBL/GenBank/DDBJ whole genome shotgun (WGS) entry which is preliminary data.</text>
</comment>
<keyword evidence="6" id="KW-1185">Reference proteome</keyword>
<dbReference type="SUPFAM" id="SSF158499">
    <property type="entry name" value="DnaD domain-like"/>
    <property type="match status" value="1"/>
</dbReference>
<proteinExistence type="inferred from homology"/>
<dbReference type="InterPro" id="IPR053843">
    <property type="entry name" value="DnaD_N"/>
</dbReference>
<dbReference type="Pfam" id="PF07261">
    <property type="entry name" value="DnaB_2"/>
    <property type="match status" value="1"/>
</dbReference>
<gene>
    <name evidence="5" type="ORF">ACFSR0_08290</name>
</gene>
<dbReference type="Gene3D" id="1.10.10.630">
    <property type="entry name" value="DnaD domain-like"/>
    <property type="match status" value="1"/>
</dbReference>
<dbReference type="RefSeq" id="WP_379981766.1">
    <property type="nucleotide sequence ID" value="NZ_JBHUMO010000046.1"/>
</dbReference>
<dbReference type="InterPro" id="IPR036388">
    <property type="entry name" value="WH-like_DNA-bd_sf"/>
</dbReference>
<feature type="domain" description="DnaB/C C-terminal" evidence="3">
    <location>
        <begin position="129"/>
        <end position="201"/>
    </location>
</feature>
<comment type="similarity">
    <text evidence="1">Belongs to the DnaB/DnaD family.</text>
</comment>
<evidence type="ECO:0000256" key="2">
    <source>
        <dbReference type="SAM" id="MobiDB-lite"/>
    </source>
</evidence>
<dbReference type="InterPro" id="IPR006343">
    <property type="entry name" value="DnaB/C_C"/>
</dbReference>
<evidence type="ECO:0000313" key="6">
    <source>
        <dbReference type="Proteomes" id="UP001597427"/>
    </source>
</evidence>
<evidence type="ECO:0000313" key="5">
    <source>
        <dbReference type="EMBL" id="MFD2729422.1"/>
    </source>
</evidence>
<evidence type="ECO:0000259" key="3">
    <source>
        <dbReference type="Pfam" id="PF07261"/>
    </source>
</evidence>
<protein>
    <submittedName>
        <fullName evidence="5">DnaD domain-containing protein</fullName>
    </submittedName>
</protein>
<dbReference type="EMBL" id="JBHUMO010000046">
    <property type="protein sequence ID" value="MFD2729422.1"/>
    <property type="molecule type" value="Genomic_DNA"/>
</dbReference>
<reference evidence="6" key="1">
    <citation type="journal article" date="2019" name="Int. J. Syst. Evol. Microbiol.">
        <title>The Global Catalogue of Microorganisms (GCM) 10K type strain sequencing project: providing services to taxonomists for standard genome sequencing and annotation.</title>
        <authorList>
            <consortium name="The Broad Institute Genomics Platform"/>
            <consortium name="The Broad Institute Genome Sequencing Center for Infectious Disease"/>
            <person name="Wu L."/>
            <person name="Ma J."/>
        </authorList>
    </citation>
    <scope>NUCLEOTIDE SEQUENCE [LARGE SCALE GENOMIC DNA]</scope>
    <source>
        <strain evidence="6">TISTR 932</strain>
    </source>
</reference>
<organism evidence="5 6">
    <name type="scientific">Enterococcus camelliae</name>
    <dbReference type="NCBI Taxonomy" id="453959"/>
    <lineage>
        <taxon>Bacteria</taxon>
        <taxon>Bacillati</taxon>
        <taxon>Bacillota</taxon>
        <taxon>Bacilli</taxon>
        <taxon>Lactobacillales</taxon>
        <taxon>Enterococcaceae</taxon>
        <taxon>Enterococcus</taxon>
    </lineage>
</organism>
<sequence>MDNYMMSYISAGQSTISNIFINHYRQLGIDELEFSLWLQIYAQHQAGKAMIDFHQIADDLQLDVKQVYQVVNQLIQKNMVIIFSDKQKNGQLTDGFSLEPAYEKLQQWLKQEERKKKLSKTEEQVKQLFHLFEKEFGRPLSGIEFQRVHQWLEDDHYSPTLIELALKEAVLNQVYNFNYIDRILLAWERKNIRTREQVVESQKNRQRKKLQNESEQASNQSNNPLPKITLHNWLDEEEND</sequence>
<evidence type="ECO:0000259" key="4">
    <source>
        <dbReference type="Pfam" id="PF21984"/>
    </source>
</evidence>
<dbReference type="Gene3D" id="1.10.10.10">
    <property type="entry name" value="Winged helix-like DNA-binding domain superfamily/Winged helix DNA-binding domain"/>
    <property type="match status" value="1"/>
</dbReference>
<dbReference type="Pfam" id="PF21984">
    <property type="entry name" value="DnaD_N"/>
    <property type="match status" value="1"/>
</dbReference>
<accession>A0ABW5TKH3</accession>
<feature type="region of interest" description="Disordered" evidence="2">
    <location>
        <begin position="198"/>
        <end position="240"/>
    </location>
</feature>
<dbReference type="Proteomes" id="UP001597427">
    <property type="component" value="Unassembled WGS sequence"/>
</dbReference>
<name>A0ABW5TKH3_9ENTE</name>
<dbReference type="PANTHER" id="PTHR37293">
    <property type="entry name" value="PHAGE REPLICATION PROTEIN-RELATED"/>
    <property type="match status" value="1"/>
</dbReference>
<feature type="domain" description="DnaD N-terminal" evidence="4">
    <location>
        <begin position="16"/>
        <end position="115"/>
    </location>
</feature>
<dbReference type="InterPro" id="IPR034829">
    <property type="entry name" value="DnaD-like_sf"/>
</dbReference>
<feature type="compositionally biased region" description="Low complexity" evidence="2">
    <location>
        <begin position="213"/>
        <end position="223"/>
    </location>
</feature>